<protein>
    <submittedName>
        <fullName evidence="3">Monoglyceride lipase, putative</fullName>
    </submittedName>
</protein>
<dbReference type="VEuPathDB" id="AmoebaDB:EIN_085560"/>
<organism evidence="3">
    <name type="scientific">Entamoeba invadens</name>
    <dbReference type="NCBI Taxonomy" id="33085"/>
    <lineage>
        <taxon>Eukaryota</taxon>
        <taxon>Amoebozoa</taxon>
        <taxon>Evosea</taxon>
        <taxon>Archamoebae</taxon>
        <taxon>Mastigamoebida</taxon>
        <taxon>Entamoebidae</taxon>
        <taxon>Entamoeba</taxon>
    </lineage>
</organism>
<evidence type="ECO:0000259" key="2">
    <source>
        <dbReference type="Pfam" id="PF12146"/>
    </source>
</evidence>
<keyword evidence="1" id="KW-1133">Transmembrane helix</keyword>
<dbReference type="Pfam" id="PF12146">
    <property type="entry name" value="Hydrolase_4"/>
    <property type="match status" value="1"/>
</dbReference>
<evidence type="ECO:0000256" key="1">
    <source>
        <dbReference type="SAM" id="Phobius"/>
    </source>
</evidence>
<dbReference type="Gene3D" id="3.40.50.1820">
    <property type="entry name" value="alpha/beta hydrolase"/>
    <property type="match status" value="1"/>
</dbReference>
<keyword evidence="1" id="KW-0812">Transmembrane</keyword>
<evidence type="ECO:0000313" key="3">
    <source>
        <dbReference type="EMBL" id="BAN42095.1"/>
    </source>
</evidence>
<dbReference type="InterPro" id="IPR022742">
    <property type="entry name" value="Hydrolase_4"/>
</dbReference>
<dbReference type="AlphaFoldDB" id="S0B2S4"/>
<keyword evidence="1" id="KW-0472">Membrane</keyword>
<dbReference type="InterPro" id="IPR051044">
    <property type="entry name" value="MAG_DAG_Lipase"/>
</dbReference>
<sequence>MIGVTYSEEQLHLNTFTIFTRQWLTEGAKATLFVQHGYAEHSGRYKHVGEYFANHKYNVFMMDLPGHGQSSGIEGAPRTYIDSFETYITTINQFVDTMKTKMESKNIILPMFFMGHSMGGLLTSVLAGRRSEMKGFIASAPAYIIKNTGLNLFSWAIQGILKFNPYLTADMDSPSNIITNQEVAREYVTDPFNVCSKACAMTSLEMKSYGEVEKDRDLDIPFYLFHGSGDTLIDVKGARIKATHLNNPVSKYVEYPGANHVLLEEDNKFEMLDGVEKWVDSLIENK</sequence>
<name>S0B2S4_ENTIV</name>
<dbReference type="EMBL" id="AK423696">
    <property type="protein sequence ID" value="BAN42095.1"/>
    <property type="molecule type" value="mRNA"/>
</dbReference>
<feature type="transmembrane region" description="Helical" evidence="1">
    <location>
        <begin position="107"/>
        <end position="127"/>
    </location>
</feature>
<accession>S0B2S4</accession>
<dbReference type="SUPFAM" id="SSF53474">
    <property type="entry name" value="alpha/beta-Hydrolases"/>
    <property type="match status" value="1"/>
</dbReference>
<feature type="domain" description="Serine aminopeptidase S33" evidence="2">
    <location>
        <begin position="28"/>
        <end position="266"/>
    </location>
</feature>
<proteinExistence type="evidence at transcript level"/>
<reference evidence="3" key="1">
    <citation type="submission" date="2012-06" db="EMBL/GenBank/DDBJ databases">
        <title>Short 5' UTR of Entamoeba genes.</title>
        <authorList>
            <person name="Hiranuka K."/>
            <person name="Kumagai M."/>
            <person name="Wakaguri H."/>
            <person name="Suzuki Y."/>
            <person name="Sugano S."/>
            <person name="Watanabe J."/>
            <person name="Makioka A."/>
        </authorList>
    </citation>
    <scope>NUCLEOTIDE SEQUENCE</scope>
    <source>
        <strain evidence="3">IP1</strain>
    </source>
</reference>
<dbReference type="InterPro" id="IPR029058">
    <property type="entry name" value="AB_hydrolase_fold"/>
</dbReference>
<dbReference type="PANTHER" id="PTHR11614">
    <property type="entry name" value="PHOSPHOLIPASE-RELATED"/>
    <property type="match status" value="1"/>
</dbReference>